<dbReference type="EMBL" id="CAFABK010000030">
    <property type="protein sequence ID" value="CAB4829961.1"/>
    <property type="molecule type" value="Genomic_DNA"/>
</dbReference>
<feature type="compositionally biased region" description="Low complexity" evidence="1">
    <location>
        <begin position="123"/>
        <end position="132"/>
    </location>
</feature>
<proteinExistence type="predicted"/>
<evidence type="ECO:0000313" key="2">
    <source>
        <dbReference type="EMBL" id="CAB4829961.1"/>
    </source>
</evidence>
<feature type="region of interest" description="Disordered" evidence="1">
    <location>
        <begin position="104"/>
        <end position="134"/>
    </location>
</feature>
<name>A0A6J7AAS1_9ZZZZ</name>
<accession>A0A6J7AAS1</accession>
<protein>
    <submittedName>
        <fullName evidence="2">Unannotated protein</fullName>
    </submittedName>
</protein>
<organism evidence="2">
    <name type="scientific">freshwater metagenome</name>
    <dbReference type="NCBI Taxonomy" id="449393"/>
    <lineage>
        <taxon>unclassified sequences</taxon>
        <taxon>metagenomes</taxon>
        <taxon>ecological metagenomes</taxon>
    </lineage>
</organism>
<sequence length="151" mass="16236">MFEDLRGYLQMASGLTEVTAAKAKEIAMALVSQGLNMSAKAPDVVGQVQELADDLVSTSKENREMLLGLIRSEVDRAVGRMGFVREDELAALRRHVQRLEQQLLDLKSGAGDNAPTQAPQPPASDSAAPADIPLKKKKKKVVVVNEGDKGV</sequence>
<evidence type="ECO:0000256" key="1">
    <source>
        <dbReference type="SAM" id="MobiDB-lite"/>
    </source>
</evidence>
<reference evidence="2" key="1">
    <citation type="submission" date="2020-05" db="EMBL/GenBank/DDBJ databases">
        <authorList>
            <person name="Chiriac C."/>
            <person name="Salcher M."/>
            <person name="Ghai R."/>
            <person name="Kavagutti S V."/>
        </authorList>
    </citation>
    <scope>NUCLEOTIDE SEQUENCE</scope>
</reference>
<dbReference type="AlphaFoldDB" id="A0A6J7AAS1"/>
<gene>
    <name evidence="2" type="ORF">UFOPK3204_00823</name>
</gene>